<keyword evidence="5" id="KW-1185">Reference proteome</keyword>
<evidence type="ECO:0000256" key="3">
    <source>
        <dbReference type="ARBA" id="ARBA00023002"/>
    </source>
</evidence>
<dbReference type="PRINTS" id="PR00080">
    <property type="entry name" value="SDRFAMILY"/>
</dbReference>
<reference evidence="4" key="1">
    <citation type="submission" date="2018-08" db="EMBL/GenBank/DDBJ databases">
        <title>Draft genome sequence of azole-resistant Aspergillus thermomutatus (Neosartorya pseudofischeri) strain HMR AF 39, isolated from a human nasal aspirate.</title>
        <authorList>
            <person name="Parent-Michaud M."/>
            <person name="Dufresne P.J."/>
            <person name="Fournier E."/>
            <person name="Martineau C."/>
            <person name="Moreira S."/>
            <person name="Perkins V."/>
            <person name="De Repentigny L."/>
            <person name="Dufresne S.F."/>
        </authorList>
    </citation>
    <scope>NUCLEOTIDE SEQUENCE [LARGE SCALE GENOMIC DNA]</scope>
    <source>
        <strain evidence="4">HMR AF 39</strain>
    </source>
</reference>
<evidence type="ECO:0000256" key="1">
    <source>
        <dbReference type="ARBA" id="ARBA00006484"/>
    </source>
</evidence>
<evidence type="ECO:0000256" key="2">
    <source>
        <dbReference type="ARBA" id="ARBA00022857"/>
    </source>
</evidence>
<dbReference type="Proteomes" id="UP000215305">
    <property type="component" value="Unassembled WGS sequence"/>
</dbReference>
<dbReference type="STRING" id="41047.A0A397GWQ5"/>
<organism evidence="4 5">
    <name type="scientific">Aspergillus thermomutatus</name>
    <name type="common">Neosartorya pseudofischeri</name>
    <dbReference type="NCBI Taxonomy" id="41047"/>
    <lineage>
        <taxon>Eukaryota</taxon>
        <taxon>Fungi</taxon>
        <taxon>Dikarya</taxon>
        <taxon>Ascomycota</taxon>
        <taxon>Pezizomycotina</taxon>
        <taxon>Eurotiomycetes</taxon>
        <taxon>Eurotiomycetidae</taxon>
        <taxon>Eurotiales</taxon>
        <taxon>Aspergillaceae</taxon>
        <taxon>Aspergillus</taxon>
        <taxon>Aspergillus subgen. Fumigati</taxon>
    </lineage>
</organism>
<dbReference type="PANTHER" id="PTHR24321:SF12">
    <property type="entry name" value="SHORT-CHAIN DEHYDROGENASE_REDUCTASE FAMILY, PUTATIVE (AFU_ORTHOLOGUE AFUA_5G14340)-RELATED"/>
    <property type="match status" value="1"/>
</dbReference>
<protein>
    <submittedName>
        <fullName evidence="4">Uncharacterized protein</fullName>
    </submittedName>
</protein>
<dbReference type="PANTHER" id="PTHR24321">
    <property type="entry name" value="DEHYDROGENASES, SHORT CHAIN"/>
    <property type="match status" value="1"/>
</dbReference>
<dbReference type="InterPro" id="IPR002347">
    <property type="entry name" value="SDR_fam"/>
</dbReference>
<keyword evidence="3" id="KW-0560">Oxidoreductase</keyword>
<dbReference type="Gene3D" id="3.40.50.720">
    <property type="entry name" value="NAD(P)-binding Rossmann-like Domain"/>
    <property type="match status" value="1"/>
</dbReference>
<dbReference type="InterPro" id="IPR036291">
    <property type="entry name" value="NAD(P)-bd_dom_sf"/>
</dbReference>
<dbReference type="VEuPathDB" id="FungiDB:CDV56_106905"/>
<keyword evidence="2" id="KW-0521">NADP</keyword>
<gene>
    <name evidence="4" type="ORF">CDV56_106905</name>
</gene>
<dbReference type="RefSeq" id="XP_026614318.1">
    <property type="nucleotide sequence ID" value="XM_026760524.1"/>
</dbReference>
<dbReference type="Pfam" id="PF13561">
    <property type="entry name" value="adh_short_C2"/>
    <property type="match status" value="1"/>
</dbReference>
<dbReference type="GeneID" id="38128879"/>
<comment type="caution">
    <text evidence="4">The sequence shown here is derived from an EMBL/GenBank/DDBJ whole genome shotgun (WGS) entry which is preliminary data.</text>
</comment>
<sequence length="276" mass="29068">MTYQVKGTAFITGGASGIGKATAHVLAQNGISAIALVDVNLPLLEETQKELQSEYAQLRVAVLQVDVTDEVSVEAAVRKTAEEFGRIDVGVNAAGISGRPGLSHDLELSDWQKVIDINQTGLWICQRALIRQMLKQETRGAREGRGSIVNIASMFGVTAPPGEFGAAPYVASKHGAFCLAGLGSANEPAVVGMTKMDAKSYAREGIRINAICPGWVETPMISRMIESGVLDTQFAMIPLGRPAVTDEIANAILFLASPMSSYMCGAAMVVDGGLSA</sequence>
<dbReference type="SUPFAM" id="SSF51735">
    <property type="entry name" value="NAD(P)-binding Rossmann-fold domains"/>
    <property type="match status" value="1"/>
</dbReference>
<dbReference type="EMBL" id="NKHU02000100">
    <property type="protein sequence ID" value="RHZ55422.1"/>
    <property type="molecule type" value="Genomic_DNA"/>
</dbReference>
<dbReference type="FunFam" id="3.40.50.720:FF:000084">
    <property type="entry name" value="Short-chain dehydrogenase reductase"/>
    <property type="match status" value="1"/>
</dbReference>
<evidence type="ECO:0000313" key="4">
    <source>
        <dbReference type="EMBL" id="RHZ55422.1"/>
    </source>
</evidence>
<dbReference type="GO" id="GO:0016491">
    <property type="term" value="F:oxidoreductase activity"/>
    <property type="evidence" value="ECO:0007669"/>
    <property type="project" value="UniProtKB-KW"/>
</dbReference>
<dbReference type="PRINTS" id="PR00081">
    <property type="entry name" value="GDHRDH"/>
</dbReference>
<comment type="similarity">
    <text evidence="1">Belongs to the short-chain dehydrogenases/reductases (SDR) family.</text>
</comment>
<dbReference type="AlphaFoldDB" id="A0A397GWQ5"/>
<evidence type="ECO:0000313" key="5">
    <source>
        <dbReference type="Proteomes" id="UP000215305"/>
    </source>
</evidence>
<dbReference type="OrthoDB" id="5840532at2759"/>
<accession>A0A397GWQ5</accession>
<name>A0A397GWQ5_ASPTH</name>
<proteinExistence type="inferred from homology"/>